<dbReference type="RefSeq" id="WP_216878945.1">
    <property type="nucleotide sequence ID" value="NZ_JAERQM010000010.1"/>
</dbReference>
<accession>A0ABS6HHH7</accession>
<gene>
    <name evidence="1" type="ORF">JJQ90_24620</name>
</gene>
<proteinExistence type="predicted"/>
<dbReference type="Pfam" id="PF11199">
    <property type="entry name" value="DUF2891"/>
    <property type="match status" value="1"/>
</dbReference>
<dbReference type="EMBL" id="JAERQM010000010">
    <property type="protein sequence ID" value="MBU8546926.1"/>
    <property type="molecule type" value="Genomic_DNA"/>
</dbReference>
<evidence type="ECO:0000313" key="2">
    <source>
        <dbReference type="Proteomes" id="UP000689967"/>
    </source>
</evidence>
<sequence length="327" mass="36032">MGPDQAGALARIALGHVAQEWPQKLDHVLEGPDDLRRPSELHPMFHGSFDWHSCVHAHWMLARLLARFPDMPEAAAIAARFDSAFTPANAEAERAYLARPASRGFERPYGWAWLLKLHAALAGTRWDSVLAPLAGDFAARFQAHLPRADYPIRSGVHSNTAFALTLAADWAALHDPALLVLLRETARRWYGADRDCQAWEPSGEDFLSPALTEAVCLASLLPPADFAPWFEGFLPHLAQAAPVTLFTPARVADRSDGRIVHLDGLNLSRAWAWRRLARTLPEGDPRAVRMRMAAAAHLAASLPHLDGHYMGAHWLASFATLALEEEG</sequence>
<organism evidence="1 2">
    <name type="scientific">Falsiroseomonas oleicola</name>
    <dbReference type="NCBI Taxonomy" id="2801474"/>
    <lineage>
        <taxon>Bacteria</taxon>
        <taxon>Pseudomonadati</taxon>
        <taxon>Pseudomonadota</taxon>
        <taxon>Alphaproteobacteria</taxon>
        <taxon>Acetobacterales</taxon>
        <taxon>Roseomonadaceae</taxon>
        <taxon>Falsiroseomonas</taxon>
    </lineage>
</organism>
<name>A0ABS6HHH7_9PROT</name>
<dbReference type="Proteomes" id="UP000689967">
    <property type="component" value="Unassembled WGS sequence"/>
</dbReference>
<evidence type="ECO:0000313" key="1">
    <source>
        <dbReference type="EMBL" id="MBU8546926.1"/>
    </source>
</evidence>
<keyword evidence="2" id="KW-1185">Reference proteome</keyword>
<protein>
    <submittedName>
        <fullName evidence="1">DUF2891 domain-containing protein</fullName>
    </submittedName>
</protein>
<reference evidence="1 2" key="1">
    <citation type="submission" date="2021-01" db="EMBL/GenBank/DDBJ databases">
        <title>Roseomonas sp. nov, a bacterium isolated from an oil production mixture in Yumen Oilfield.</title>
        <authorList>
            <person name="Wu D."/>
        </authorList>
    </citation>
    <scope>NUCLEOTIDE SEQUENCE [LARGE SCALE GENOMIC DNA]</scope>
    <source>
        <strain evidence="1 2">ROY-5-3</strain>
    </source>
</reference>
<dbReference type="InterPro" id="IPR021365">
    <property type="entry name" value="DUF2891"/>
</dbReference>
<comment type="caution">
    <text evidence="1">The sequence shown here is derived from an EMBL/GenBank/DDBJ whole genome shotgun (WGS) entry which is preliminary data.</text>
</comment>